<evidence type="ECO:0000313" key="2">
    <source>
        <dbReference type="EMBL" id="TDE42112.1"/>
    </source>
</evidence>
<evidence type="ECO:0000256" key="1">
    <source>
        <dbReference type="SAM" id="SignalP"/>
    </source>
</evidence>
<comment type="caution">
    <text evidence="2">The sequence shown here is derived from an EMBL/GenBank/DDBJ whole genome shotgun (WGS) entry which is preliminary data.</text>
</comment>
<accession>A0A4R5F3B9</accession>
<dbReference type="EMBL" id="SMLG01000013">
    <property type="protein sequence ID" value="TDE42112.1"/>
    <property type="molecule type" value="Genomic_DNA"/>
</dbReference>
<dbReference type="AlphaFoldDB" id="A0A4R5F3B9"/>
<evidence type="ECO:0008006" key="4">
    <source>
        <dbReference type="Google" id="ProtNLM"/>
    </source>
</evidence>
<dbReference type="OrthoDB" id="1521716at2"/>
<organism evidence="2 3">
    <name type="scientific">Flavobacterium rhamnosiphilum</name>
    <dbReference type="NCBI Taxonomy" id="2541724"/>
    <lineage>
        <taxon>Bacteria</taxon>
        <taxon>Pseudomonadati</taxon>
        <taxon>Bacteroidota</taxon>
        <taxon>Flavobacteriia</taxon>
        <taxon>Flavobacteriales</taxon>
        <taxon>Flavobacteriaceae</taxon>
        <taxon>Flavobacterium</taxon>
    </lineage>
</organism>
<proteinExistence type="predicted"/>
<name>A0A4R5F3B9_9FLAO</name>
<dbReference type="PANTHER" id="PTHR41339">
    <property type="entry name" value="LIPL48"/>
    <property type="match status" value="1"/>
</dbReference>
<gene>
    <name evidence="2" type="ORF">E0I26_14515</name>
</gene>
<evidence type="ECO:0000313" key="3">
    <source>
        <dbReference type="Proteomes" id="UP000294814"/>
    </source>
</evidence>
<feature type="signal peptide" evidence="1">
    <location>
        <begin position="1"/>
        <end position="20"/>
    </location>
</feature>
<dbReference type="Proteomes" id="UP000294814">
    <property type="component" value="Unassembled WGS sequence"/>
</dbReference>
<dbReference type="PANTHER" id="PTHR41339:SF1">
    <property type="entry name" value="SECRETED PROTEIN"/>
    <property type="match status" value="1"/>
</dbReference>
<sequence length="425" mass="47598">MKKIAFIVILSLINSPFANAQEIKGINGQTNWMNNWTNFKPAITEYRDATIILTGTISQDLKLDKKNTYLLVGVVYLANNAVLTIEPGTIIKGDLESCGTLVITKGSKIMAEGEETNPIIFTSNKGVSERKPGDWGGIILLGEAPINKIGGVNFLDFNLDPMMCQYGGQNLESNSGILKYVRIEYAGRKLNALKELNGLSLAGVGSKTKFSFIQISYSNDDSFECYGGEINFNNLISFRATDDDFDFTQGVQCNISNSIAIRHPYSWDSSKSRCFEIDSYDKVEYADFTKKLTKITANNITLVNTEENNQGLVRESIHVKEKSYLNLSNSVISGFSPFILLDNKIANISENLTKINLQHILINNCTAGIQSEDVTNNPEIMNWYRNDNFYLQYSKINNLDLFVEPNIKKNPDFRIKTNQNLAIEN</sequence>
<keyword evidence="3" id="KW-1185">Reference proteome</keyword>
<protein>
    <recommendedName>
        <fullName evidence="4">T9SS C-terminal target domain-containing protein</fullName>
    </recommendedName>
</protein>
<dbReference type="RefSeq" id="WP_131917162.1">
    <property type="nucleotide sequence ID" value="NZ_SMLG01000013.1"/>
</dbReference>
<keyword evidence="1" id="KW-0732">Signal</keyword>
<feature type="chain" id="PRO_5020552147" description="T9SS C-terminal target domain-containing protein" evidence="1">
    <location>
        <begin position="21"/>
        <end position="425"/>
    </location>
</feature>
<reference evidence="2 3" key="1">
    <citation type="submission" date="2019-03" db="EMBL/GenBank/DDBJ databases">
        <title>Novel species of Flavobacterium.</title>
        <authorList>
            <person name="Liu Q."/>
            <person name="Xin Y.-H."/>
        </authorList>
    </citation>
    <scope>NUCLEOTIDE SEQUENCE [LARGE SCALE GENOMIC DNA]</scope>
    <source>
        <strain evidence="2 3">LB3P52</strain>
    </source>
</reference>